<dbReference type="EMBL" id="JAKMUT010000001">
    <property type="protein sequence ID" value="MCZ9288829.1"/>
    <property type="molecule type" value="Genomic_DNA"/>
</dbReference>
<keyword evidence="1" id="KW-0472">Membrane</keyword>
<evidence type="ECO:0000313" key="3">
    <source>
        <dbReference type="Proteomes" id="UP001146469"/>
    </source>
</evidence>
<comment type="caution">
    <text evidence="2">The sequence shown here is derived from an EMBL/GenBank/DDBJ whole genome shotgun (WGS) entry which is preliminary data.</text>
</comment>
<dbReference type="PANTHER" id="PTHR40765">
    <property type="entry name" value="ESX-2 SECRETION SYSTEM ATPASE ECCB2"/>
    <property type="match status" value="1"/>
</dbReference>
<name>A0A9X3REG3_9CORY</name>
<gene>
    <name evidence="2" type="primary">eccB</name>
    <name evidence="2" type="ORF">L8V00_01190</name>
</gene>
<sequence length="431" mass="45325">MRTTGIQVSGFNFLLRRLELALVIGDPRMAHDPLRSQRRALVVGVLLSLLIAGGAVMLGLLRPQPSLDGADLVADETGTLHLRLEDSYHPITNVASARLILQQPVEVQKTTAEQLSQVPLGQPIGIPQVPALSAAPDREWLYCDHSAGDVGTVVAVEHIKEHRHALLAAPSGYWLIDATTRARITPDAARAFGTEAVPASDGLVQQFRRSPDIAMPAGKTKMPAPFDVAGRVVTAGDRVFLVDRAGVGEVKGSRRDFALASSPVPPVEAPLSDVMRQPSVDVLAGIPEFDNEQPVVWAQPQMVCAGPQGLAEPEDGATVGSGAGKNGTGADSAGISAVLAADEPTAYYGPRGTSALKTERGYVLVSDNGVRYSVGSQAELRALGFTAEQEVQFARVASLPDGGLLSAEKARQTTVAMMPSASTRESTTGTE</sequence>
<dbReference type="Proteomes" id="UP001146469">
    <property type="component" value="Unassembled WGS sequence"/>
</dbReference>
<keyword evidence="3" id="KW-1185">Reference proteome</keyword>
<dbReference type="RefSeq" id="WP_269943984.1">
    <property type="nucleotide sequence ID" value="NZ_JAKMUT010000001.1"/>
</dbReference>
<accession>A0A9X3REG3</accession>
<dbReference type="NCBIfam" id="TIGR03919">
    <property type="entry name" value="T7SS_EccB"/>
    <property type="match status" value="1"/>
</dbReference>
<dbReference type="Gene3D" id="3.30.2390.20">
    <property type="entry name" value="Type VII secretion system EccB, repeat 1 domain"/>
    <property type="match status" value="1"/>
</dbReference>
<keyword evidence="1" id="KW-0812">Transmembrane</keyword>
<dbReference type="PANTHER" id="PTHR40765:SF2">
    <property type="entry name" value="ESX-2 SECRETION SYSTEM ATPASE ECCB2"/>
    <property type="match status" value="1"/>
</dbReference>
<dbReference type="Pfam" id="PF05108">
    <property type="entry name" value="T7SS_ESX1_EccB"/>
    <property type="match status" value="1"/>
</dbReference>
<protein>
    <submittedName>
        <fullName evidence="2">Type VII secretion protein EccB</fullName>
    </submittedName>
</protein>
<evidence type="ECO:0000313" key="2">
    <source>
        <dbReference type="EMBL" id="MCZ9288829.1"/>
    </source>
</evidence>
<keyword evidence="1" id="KW-1133">Transmembrane helix</keyword>
<organism evidence="2 3">
    <name type="scientific">Corynebacterium evansiae</name>
    <dbReference type="NCBI Taxonomy" id="2913499"/>
    <lineage>
        <taxon>Bacteria</taxon>
        <taxon>Bacillati</taxon>
        <taxon>Actinomycetota</taxon>
        <taxon>Actinomycetes</taxon>
        <taxon>Mycobacteriales</taxon>
        <taxon>Corynebacteriaceae</taxon>
        <taxon>Corynebacterium</taxon>
    </lineage>
</organism>
<reference evidence="2" key="1">
    <citation type="submission" date="2022-02" db="EMBL/GenBank/DDBJ databases">
        <title>Corynebacterium sp. from urogenital microbiome.</title>
        <authorList>
            <person name="Cappelli E.A."/>
            <person name="Ribeiro T.G."/>
            <person name="Peixe L."/>
        </authorList>
    </citation>
    <scope>NUCLEOTIDE SEQUENCE</scope>
    <source>
        <strain evidence="2">C8Ua_174</strain>
    </source>
</reference>
<dbReference type="GO" id="GO:0005576">
    <property type="term" value="C:extracellular region"/>
    <property type="evidence" value="ECO:0007669"/>
    <property type="project" value="TreeGrafter"/>
</dbReference>
<feature type="transmembrane region" description="Helical" evidence="1">
    <location>
        <begin position="40"/>
        <end position="61"/>
    </location>
</feature>
<proteinExistence type="predicted"/>
<dbReference type="InterPro" id="IPR007795">
    <property type="entry name" value="T7SS_EccB"/>
</dbReference>
<dbReference type="AlphaFoldDB" id="A0A9X3REG3"/>
<dbReference type="InterPro" id="IPR044857">
    <property type="entry name" value="T7SS_EccB_R1"/>
</dbReference>
<evidence type="ECO:0000256" key="1">
    <source>
        <dbReference type="SAM" id="Phobius"/>
    </source>
</evidence>